<dbReference type="PANTHER" id="PTHR43811:SF19">
    <property type="entry name" value="39 KDA FK506-BINDING NUCLEAR PROTEIN"/>
    <property type="match status" value="1"/>
</dbReference>
<name>D3B696_HETP5</name>
<dbReference type="AlphaFoldDB" id="D3B696"/>
<dbReference type="InterPro" id="IPR046357">
    <property type="entry name" value="PPIase_dom_sf"/>
</dbReference>
<evidence type="ECO:0000313" key="8">
    <source>
        <dbReference type="Proteomes" id="UP000001396"/>
    </source>
</evidence>
<evidence type="ECO:0000256" key="3">
    <source>
        <dbReference type="ARBA" id="ARBA00023110"/>
    </source>
</evidence>
<evidence type="ECO:0000256" key="2">
    <source>
        <dbReference type="ARBA" id="ARBA00013194"/>
    </source>
</evidence>
<accession>D3B696</accession>
<dbReference type="InterPro" id="IPR001179">
    <property type="entry name" value="PPIase_FKBP_dom"/>
</dbReference>
<proteinExistence type="predicted"/>
<protein>
    <recommendedName>
        <fullName evidence="2 5">peptidylprolyl isomerase</fullName>
        <ecNumber evidence="2 5">5.2.1.8</ecNumber>
    </recommendedName>
</protein>
<dbReference type="Pfam" id="PF00254">
    <property type="entry name" value="FKBP_C"/>
    <property type="match status" value="1"/>
</dbReference>
<dbReference type="FunFam" id="3.10.50.40:FF:000025">
    <property type="entry name" value="Peptidylprolyl isomerase"/>
    <property type="match status" value="1"/>
</dbReference>
<keyword evidence="3 5" id="KW-0697">Rotamase</keyword>
<dbReference type="PROSITE" id="PS50059">
    <property type="entry name" value="FKBP_PPIASE"/>
    <property type="match status" value="1"/>
</dbReference>
<organism evidence="7 8">
    <name type="scientific">Heterostelium pallidum (strain ATCC 26659 / Pp 5 / PN500)</name>
    <name type="common">Cellular slime mold</name>
    <name type="synonym">Polysphondylium pallidum</name>
    <dbReference type="NCBI Taxonomy" id="670386"/>
    <lineage>
        <taxon>Eukaryota</taxon>
        <taxon>Amoebozoa</taxon>
        <taxon>Evosea</taxon>
        <taxon>Eumycetozoa</taxon>
        <taxon>Dictyostelia</taxon>
        <taxon>Acytosteliales</taxon>
        <taxon>Acytosteliaceae</taxon>
        <taxon>Heterostelium</taxon>
    </lineage>
</organism>
<dbReference type="SUPFAM" id="SSF54534">
    <property type="entry name" value="FKBP-like"/>
    <property type="match status" value="1"/>
</dbReference>
<dbReference type="PANTHER" id="PTHR43811">
    <property type="entry name" value="FKBP-TYPE PEPTIDYL-PROLYL CIS-TRANS ISOMERASE FKPA"/>
    <property type="match status" value="1"/>
</dbReference>
<dbReference type="EMBL" id="ADBJ01000017">
    <property type="protein sequence ID" value="EFA82866.1"/>
    <property type="molecule type" value="Genomic_DNA"/>
</dbReference>
<evidence type="ECO:0000313" key="7">
    <source>
        <dbReference type="EMBL" id="EFA82866.1"/>
    </source>
</evidence>
<evidence type="ECO:0000256" key="5">
    <source>
        <dbReference type="PROSITE-ProRule" id="PRU00277"/>
    </source>
</evidence>
<dbReference type="Gene3D" id="3.10.50.40">
    <property type="match status" value="1"/>
</dbReference>
<keyword evidence="8" id="KW-1185">Reference proteome</keyword>
<dbReference type="Proteomes" id="UP000001396">
    <property type="component" value="Unassembled WGS sequence"/>
</dbReference>
<feature type="domain" description="PPIase FKBP-type" evidence="6">
    <location>
        <begin position="19"/>
        <end position="106"/>
    </location>
</feature>
<dbReference type="RefSeq" id="XP_020434983.1">
    <property type="nucleotide sequence ID" value="XM_020574569.1"/>
</dbReference>
<dbReference type="InParanoid" id="D3B696"/>
<evidence type="ECO:0000256" key="1">
    <source>
        <dbReference type="ARBA" id="ARBA00000971"/>
    </source>
</evidence>
<sequence>MGIRVRVIRNGDGRKPKTGDVVTIHYTGRLTNGTIFDSSVMKGTPFTFRIGLGQVIRGFDQGLSQMSTGEIAQLTISSDLAYGVKGTQGIPPNSTLIFEIEVLSIQQNPDY</sequence>
<comment type="catalytic activity">
    <reaction evidence="1 5">
        <text>[protein]-peptidylproline (omega=180) = [protein]-peptidylproline (omega=0)</text>
        <dbReference type="Rhea" id="RHEA:16237"/>
        <dbReference type="Rhea" id="RHEA-COMP:10747"/>
        <dbReference type="Rhea" id="RHEA-COMP:10748"/>
        <dbReference type="ChEBI" id="CHEBI:83833"/>
        <dbReference type="ChEBI" id="CHEBI:83834"/>
        <dbReference type="EC" id="5.2.1.8"/>
    </reaction>
</comment>
<reference evidence="7 8" key="1">
    <citation type="journal article" date="2011" name="Genome Res.">
        <title>Phylogeny-wide analysis of social amoeba genomes highlights ancient origins for complex intercellular communication.</title>
        <authorList>
            <person name="Heidel A.J."/>
            <person name="Lawal H.M."/>
            <person name="Felder M."/>
            <person name="Schilde C."/>
            <person name="Helps N.R."/>
            <person name="Tunggal B."/>
            <person name="Rivero F."/>
            <person name="John U."/>
            <person name="Schleicher M."/>
            <person name="Eichinger L."/>
            <person name="Platzer M."/>
            <person name="Noegel A.A."/>
            <person name="Schaap P."/>
            <person name="Gloeckner G."/>
        </authorList>
    </citation>
    <scope>NUCLEOTIDE SEQUENCE [LARGE SCALE GENOMIC DNA]</scope>
    <source>
        <strain evidence="8">ATCC 26659 / Pp 5 / PN500</strain>
    </source>
</reference>
<dbReference type="GeneID" id="31359131"/>
<dbReference type="GO" id="GO:0003755">
    <property type="term" value="F:peptidyl-prolyl cis-trans isomerase activity"/>
    <property type="evidence" value="ECO:0007669"/>
    <property type="project" value="UniProtKB-KW"/>
</dbReference>
<gene>
    <name evidence="7" type="ORF">PPL_03644</name>
</gene>
<evidence type="ECO:0000259" key="6">
    <source>
        <dbReference type="PROSITE" id="PS50059"/>
    </source>
</evidence>
<dbReference type="OMA" id="EQFDASW"/>
<comment type="caution">
    <text evidence="7">The sequence shown here is derived from an EMBL/GenBank/DDBJ whole genome shotgun (WGS) entry which is preliminary data.</text>
</comment>
<dbReference type="STRING" id="670386.D3B696"/>
<evidence type="ECO:0000256" key="4">
    <source>
        <dbReference type="ARBA" id="ARBA00023235"/>
    </source>
</evidence>
<keyword evidence="4 5" id="KW-0413">Isomerase</keyword>
<dbReference type="EC" id="5.2.1.8" evidence="2 5"/>